<name>A0ABV5ZLS9_9BACT</name>
<organism evidence="4 5">
    <name type="scientific">Hallella seregens ATCC 51272</name>
    <dbReference type="NCBI Taxonomy" id="1336250"/>
    <lineage>
        <taxon>Bacteria</taxon>
        <taxon>Pseudomonadati</taxon>
        <taxon>Bacteroidota</taxon>
        <taxon>Bacteroidia</taxon>
        <taxon>Bacteroidales</taxon>
        <taxon>Prevotellaceae</taxon>
        <taxon>Hallella</taxon>
    </lineage>
</organism>
<dbReference type="InterPro" id="IPR001173">
    <property type="entry name" value="Glyco_trans_2-like"/>
</dbReference>
<evidence type="ECO:0000313" key="4">
    <source>
        <dbReference type="EMBL" id="MFB9898320.1"/>
    </source>
</evidence>
<dbReference type="PANTHER" id="PTHR43685:SF3">
    <property type="entry name" value="SLR2126 PROTEIN"/>
    <property type="match status" value="1"/>
</dbReference>
<dbReference type="RefSeq" id="WP_044249409.1">
    <property type="nucleotide sequence ID" value="NZ_JBHLZF010000002.1"/>
</dbReference>
<sequence>MDQRTDRPMTMAVVISTYNNPEWLEKTLWGYLCQERMADELIIADDGSTEATAALLRRYGDRLPIRHVWHEDKGFRKTKILNEALKAATADYLIFTDQDCIPRRDFIAMHERLARRGRFLSGGYFKLPMAVSKAIARDDVACGRAFSYGWLKEQGVHWSFKCTKLMGWTWMNLLTPTRATWNGMNSSAWREDILRVNGFDERMQYGGEDREMGERLVNLGLRGRQIRYSAIVLHLDHSRPYVNREALERNMEIRRQTRRWHAVTTAFGVKKPGMEG</sequence>
<comment type="caution">
    <text evidence="4">The sequence shown here is derived from an EMBL/GenBank/DDBJ whole genome shotgun (WGS) entry which is preliminary data.</text>
</comment>
<keyword evidence="5" id="KW-1185">Reference proteome</keyword>
<keyword evidence="1" id="KW-0808">Transferase</keyword>
<evidence type="ECO:0000259" key="2">
    <source>
        <dbReference type="Pfam" id="PF00535"/>
    </source>
</evidence>
<dbReference type="SUPFAM" id="SSF53448">
    <property type="entry name" value="Nucleotide-diphospho-sugar transferases"/>
    <property type="match status" value="1"/>
</dbReference>
<dbReference type="Pfam" id="PF02709">
    <property type="entry name" value="Glyco_transf_7C"/>
    <property type="match status" value="1"/>
</dbReference>
<gene>
    <name evidence="4" type="ORF">ACFFK8_11085</name>
</gene>
<reference evidence="4 5" key="1">
    <citation type="submission" date="2024-09" db="EMBL/GenBank/DDBJ databases">
        <authorList>
            <person name="Sun Q."/>
            <person name="Mori K."/>
        </authorList>
    </citation>
    <scope>NUCLEOTIDE SEQUENCE [LARGE SCALE GENOMIC DNA]</scope>
    <source>
        <strain evidence="4 5">ATCC 51272</strain>
    </source>
</reference>
<evidence type="ECO:0000256" key="1">
    <source>
        <dbReference type="ARBA" id="ARBA00022679"/>
    </source>
</evidence>
<proteinExistence type="predicted"/>
<dbReference type="PANTHER" id="PTHR43685">
    <property type="entry name" value="GLYCOSYLTRANSFERASE"/>
    <property type="match status" value="1"/>
</dbReference>
<dbReference type="CDD" id="cd06420">
    <property type="entry name" value="GT2_Chondriotin_Pol_N"/>
    <property type="match status" value="1"/>
</dbReference>
<dbReference type="InterPro" id="IPR050834">
    <property type="entry name" value="Glycosyltransf_2"/>
</dbReference>
<evidence type="ECO:0000259" key="3">
    <source>
        <dbReference type="Pfam" id="PF02709"/>
    </source>
</evidence>
<dbReference type="Gene3D" id="3.90.550.10">
    <property type="entry name" value="Spore Coat Polysaccharide Biosynthesis Protein SpsA, Chain A"/>
    <property type="match status" value="1"/>
</dbReference>
<dbReference type="EMBL" id="JBHLZF010000002">
    <property type="protein sequence ID" value="MFB9898320.1"/>
    <property type="molecule type" value="Genomic_DNA"/>
</dbReference>
<dbReference type="InterPro" id="IPR029044">
    <property type="entry name" value="Nucleotide-diphossugar_trans"/>
</dbReference>
<dbReference type="Proteomes" id="UP001589688">
    <property type="component" value="Unassembled WGS sequence"/>
</dbReference>
<protein>
    <submittedName>
        <fullName evidence="4">Glycosyltransferase family 2 protein</fullName>
    </submittedName>
</protein>
<dbReference type="InterPro" id="IPR027791">
    <property type="entry name" value="Galactosyl_T_C"/>
</dbReference>
<feature type="domain" description="Galactosyltransferase C-terminal" evidence="3">
    <location>
        <begin position="183"/>
        <end position="236"/>
    </location>
</feature>
<dbReference type="Pfam" id="PF00535">
    <property type="entry name" value="Glycos_transf_2"/>
    <property type="match status" value="1"/>
</dbReference>
<feature type="domain" description="Glycosyltransferase 2-like" evidence="2">
    <location>
        <begin position="13"/>
        <end position="112"/>
    </location>
</feature>
<accession>A0ABV5ZLS9</accession>
<evidence type="ECO:0000313" key="5">
    <source>
        <dbReference type="Proteomes" id="UP001589688"/>
    </source>
</evidence>